<gene>
    <name evidence="17" type="primary">uppP</name>
    <name evidence="18" type="ORF">J2S01_002067</name>
</gene>
<dbReference type="HAMAP" id="MF_01006">
    <property type="entry name" value="Undec_diphosphatase"/>
    <property type="match status" value="1"/>
</dbReference>
<comment type="function">
    <text evidence="17">Catalyzes the dephosphorylation of undecaprenyl diphosphate (UPP). Confers resistance to bacitracin.</text>
</comment>
<comment type="caution">
    <text evidence="18">The sequence shown here is derived from an EMBL/GenBank/DDBJ whole genome shotgun (WGS) entry which is preliminary data.</text>
</comment>
<feature type="transmembrane region" description="Helical" evidence="17">
    <location>
        <begin position="113"/>
        <end position="131"/>
    </location>
</feature>
<evidence type="ECO:0000256" key="11">
    <source>
        <dbReference type="ARBA" id="ARBA00023136"/>
    </source>
</evidence>
<evidence type="ECO:0000256" key="15">
    <source>
        <dbReference type="ARBA" id="ARBA00032932"/>
    </source>
</evidence>
<dbReference type="EMBL" id="JAUSUE010000015">
    <property type="protein sequence ID" value="MDQ0204339.1"/>
    <property type="molecule type" value="Genomic_DNA"/>
</dbReference>
<evidence type="ECO:0000256" key="14">
    <source>
        <dbReference type="ARBA" id="ARBA00032707"/>
    </source>
</evidence>
<comment type="subcellular location">
    <subcellularLocation>
        <location evidence="1 17">Cell membrane</location>
        <topology evidence="1 17">Multi-pass membrane protein</topology>
    </subcellularLocation>
</comment>
<feature type="transmembrane region" description="Helical" evidence="17">
    <location>
        <begin position="74"/>
        <end position="92"/>
    </location>
</feature>
<evidence type="ECO:0000256" key="8">
    <source>
        <dbReference type="ARBA" id="ARBA00022960"/>
    </source>
</evidence>
<keyword evidence="8 17" id="KW-0133">Cell shape</keyword>
<dbReference type="NCBIfam" id="NF001391">
    <property type="entry name" value="PRK00281.1-5"/>
    <property type="match status" value="1"/>
</dbReference>
<feature type="transmembrane region" description="Helical" evidence="17">
    <location>
        <begin position="282"/>
        <end position="299"/>
    </location>
</feature>
<name>A0ABT9Y9B6_9FIRM</name>
<keyword evidence="11 17" id="KW-0472">Membrane</keyword>
<dbReference type="GO" id="GO:0050380">
    <property type="term" value="F:undecaprenyl-diphosphatase activity"/>
    <property type="evidence" value="ECO:0007669"/>
    <property type="project" value="UniProtKB-EC"/>
</dbReference>
<dbReference type="NCBIfam" id="TIGR00753">
    <property type="entry name" value="undec_PP_bacA"/>
    <property type="match status" value="1"/>
</dbReference>
<dbReference type="InterPro" id="IPR003824">
    <property type="entry name" value="UppP"/>
</dbReference>
<evidence type="ECO:0000256" key="5">
    <source>
        <dbReference type="ARBA" id="ARBA00022475"/>
    </source>
</evidence>
<protein>
    <recommendedName>
        <fullName evidence="4 17">Undecaprenyl-diphosphatase</fullName>
        <ecNumber evidence="3 17">3.6.1.27</ecNumber>
    </recommendedName>
    <alternativeName>
        <fullName evidence="15 17">Bacitracin resistance protein</fullName>
    </alternativeName>
    <alternativeName>
        <fullName evidence="14 17">Undecaprenyl pyrophosphate phosphatase</fullName>
    </alternativeName>
</protein>
<sequence length="300" mass="33579">MQISADRLENKALLHRLEICEEERKTLDFMIIMEAILLGVVEGLTEWLPISSTGHMILVNEFIKMPVDPKFMDMFLVVIQLGAIMAVVVLNFKKLNPLAASKTAIEKTQTISLWLKVIFACIPASVVGLLFNNYMEAHFMNSHVVAFTLILYGILFIAVENCNKNRQPRINTLEELDYKTAFIIGVFQVLALVPGTSRSGATILGGIIFGASRYIAAEFTFFLAIPVMFGASLLKMVKFGLNYSLEEVVILLVGMAVAFVVSIASIKFLLRYIKKNDFKAFGWYRIILGVIVFAYFILIG</sequence>
<evidence type="ECO:0000313" key="19">
    <source>
        <dbReference type="Proteomes" id="UP001239167"/>
    </source>
</evidence>
<keyword evidence="10 17" id="KW-1133">Transmembrane helix</keyword>
<evidence type="ECO:0000256" key="16">
    <source>
        <dbReference type="ARBA" id="ARBA00047594"/>
    </source>
</evidence>
<comment type="miscellaneous">
    <text evidence="17">Bacitracin is thought to be involved in the inhibition of peptidoglycan synthesis by sequestering undecaprenyl diphosphate, thereby reducing the pool of lipid carrier available.</text>
</comment>
<dbReference type="PANTHER" id="PTHR30622">
    <property type="entry name" value="UNDECAPRENYL-DIPHOSPHATASE"/>
    <property type="match status" value="1"/>
</dbReference>
<evidence type="ECO:0000256" key="7">
    <source>
        <dbReference type="ARBA" id="ARBA00022801"/>
    </source>
</evidence>
<comment type="catalytic activity">
    <reaction evidence="16 17">
        <text>di-trans,octa-cis-undecaprenyl diphosphate + H2O = di-trans,octa-cis-undecaprenyl phosphate + phosphate + H(+)</text>
        <dbReference type="Rhea" id="RHEA:28094"/>
        <dbReference type="ChEBI" id="CHEBI:15377"/>
        <dbReference type="ChEBI" id="CHEBI:15378"/>
        <dbReference type="ChEBI" id="CHEBI:43474"/>
        <dbReference type="ChEBI" id="CHEBI:58405"/>
        <dbReference type="ChEBI" id="CHEBI:60392"/>
        <dbReference type="EC" id="3.6.1.27"/>
    </reaction>
</comment>
<organism evidence="18 19">
    <name type="scientific">Pectinatus haikarae</name>
    <dbReference type="NCBI Taxonomy" id="349096"/>
    <lineage>
        <taxon>Bacteria</taxon>
        <taxon>Bacillati</taxon>
        <taxon>Bacillota</taxon>
        <taxon>Negativicutes</taxon>
        <taxon>Selenomonadales</taxon>
        <taxon>Selenomonadaceae</taxon>
        <taxon>Pectinatus</taxon>
    </lineage>
</organism>
<keyword evidence="12 17" id="KW-0046">Antibiotic resistance</keyword>
<evidence type="ECO:0000256" key="17">
    <source>
        <dbReference type="HAMAP-Rule" id="MF_01006"/>
    </source>
</evidence>
<accession>A0ABT9Y9B6</accession>
<evidence type="ECO:0000256" key="10">
    <source>
        <dbReference type="ARBA" id="ARBA00022989"/>
    </source>
</evidence>
<feature type="transmembrane region" description="Helical" evidence="17">
    <location>
        <begin position="215"/>
        <end position="237"/>
    </location>
</feature>
<dbReference type="EC" id="3.6.1.27" evidence="3 17"/>
<evidence type="ECO:0000256" key="6">
    <source>
        <dbReference type="ARBA" id="ARBA00022692"/>
    </source>
</evidence>
<evidence type="ECO:0000256" key="13">
    <source>
        <dbReference type="ARBA" id="ARBA00023316"/>
    </source>
</evidence>
<evidence type="ECO:0000256" key="1">
    <source>
        <dbReference type="ARBA" id="ARBA00004651"/>
    </source>
</evidence>
<keyword evidence="5 17" id="KW-1003">Cell membrane</keyword>
<comment type="similarity">
    <text evidence="2 17">Belongs to the UppP family.</text>
</comment>
<proteinExistence type="inferred from homology"/>
<keyword evidence="9 17" id="KW-0573">Peptidoglycan synthesis</keyword>
<keyword evidence="19" id="KW-1185">Reference proteome</keyword>
<evidence type="ECO:0000256" key="2">
    <source>
        <dbReference type="ARBA" id="ARBA00010621"/>
    </source>
</evidence>
<feature type="transmembrane region" description="Helical" evidence="17">
    <location>
        <begin position="137"/>
        <end position="159"/>
    </location>
</feature>
<reference evidence="18 19" key="1">
    <citation type="submission" date="2023-07" db="EMBL/GenBank/DDBJ databases">
        <title>Genomic Encyclopedia of Type Strains, Phase IV (KMG-IV): sequencing the most valuable type-strain genomes for metagenomic binning, comparative biology and taxonomic classification.</title>
        <authorList>
            <person name="Goeker M."/>
        </authorList>
    </citation>
    <scope>NUCLEOTIDE SEQUENCE [LARGE SCALE GENOMIC DNA]</scope>
    <source>
        <strain evidence="18 19">DSM 16980</strain>
    </source>
</reference>
<evidence type="ECO:0000256" key="9">
    <source>
        <dbReference type="ARBA" id="ARBA00022984"/>
    </source>
</evidence>
<keyword evidence="7 17" id="KW-0378">Hydrolase</keyword>
<evidence type="ECO:0000313" key="18">
    <source>
        <dbReference type="EMBL" id="MDQ0204339.1"/>
    </source>
</evidence>
<dbReference type="NCBIfam" id="NF001390">
    <property type="entry name" value="PRK00281.1-4"/>
    <property type="match status" value="1"/>
</dbReference>
<dbReference type="Proteomes" id="UP001239167">
    <property type="component" value="Unassembled WGS sequence"/>
</dbReference>
<evidence type="ECO:0000256" key="3">
    <source>
        <dbReference type="ARBA" id="ARBA00012374"/>
    </source>
</evidence>
<keyword evidence="13 17" id="KW-0961">Cell wall biogenesis/degradation</keyword>
<evidence type="ECO:0000256" key="12">
    <source>
        <dbReference type="ARBA" id="ARBA00023251"/>
    </source>
</evidence>
<dbReference type="PANTHER" id="PTHR30622:SF3">
    <property type="entry name" value="UNDECAPRENYL-DIPHOSPHATASE"/>
    <property type="match status" value="1"/>
</dbReference>
<feature type="transmembrane region" description="Helical" evidence="17">
    <location>
        <begin position="249"/>
        <end position="270"/>
    </location>
</feature>
<dbReference type="NCBIfam" id="NF001389">
    <property type="entry name" value="PRK00281.1-2"/>
    <property type="match status" value="1"/>
</dbReference>
<dbReference type="Pfam" id="PF02673">
    <property type="entry name" value="BacA"/>
    <property type="match status" value="1"/>
</dbReference>
<evidence type="ECO:0000256" key="4">
    <source>
        <dbReference type="ARBA" id="ARBA00021581"/>
    </source>
</evidence>
<keyword evidence="6 17" id="KW-0812">Transmembrane</keyword>